<protein>
    <submittedName>
        <fullName evidence="2">Uncharacterized protein</fullName>
    </submittedName>
</protein>
<evidence type="ECO:0000313" key="3">
    <source>
        <dbReference type="Proteomes" id="UP001201163"/>
    </source>
</evidence>
<keyword evidence="3" id="KW-1185">Reference proteome</keyword>
<evidence type="ECO:0000313" key="2">
    <source>
        <dbReference type="EMBL" id="KAH8983769.1"/>
    </source>
</evidence>
<dbReference type="EMBL" id="JAKELL010000085">
    <property type="protein sequence ID" value="KAH8983769.1"/>
    <property type="molecule type" value="Genomic_DNA"/>
</dbReference>
<dbReference type="Proteomes" id="UP001201163">
    <property type="component" value="Unassembled WGS sequence"/>
</dbReference>
<name>A0AAD4Q9S4_9AGAM</name>
<comment type="caution">
    <text evidence="2">The sequence shown here is derived from an EMBL/GenBank/DDBJ whole genome shotgun (WGS) entry which is preliminary data.</text>
</comment>
<evidence type="ECO:0000256" key="1">
    <source>
        <dbReference type="SAM" id="MobiDB-lite"/>
    </source>
</evidence>
<dbReference type="AlphaFoldDB" id="A0AAD4Q9S4"/>
<feature type="region of interest" description="Disordered" evidence="1">
    <location>
        <begin position="79"/>
        <end position="102"/>
    </location>
</feature>
<organism evidence="2 3">
    <name type="scientific">Lactarius akahatsu</name>
    <dbReference type="NCBI Taxonomy" id="416441"/>
    <lineage>
        <taxon>Eukaryota</taxon>
        <taxon>Fungi</taxon>
        <taxon>Dikarya</taxon>
        <taxon>Basidiomycota</taxon>
        <taxon>Agaricomycotina</taxon>
        <taxon>Agaricomycetes</taxon>
        <taxon>Russulales</taxon>
        <taxon>Russulaceae</taxon>
        <taxon>Lactarius</taxon>
    </lineage>
</organism>
<accession>A0AAD4Q9S4</accession>
<sequence length="102" mass="11821">MFCVARNARVYSKHDAGSPKRREAASWILSLCEVSWTREFIRGSDDSYQACVVAVYGDQPRRYKRGRERKTGGMIIVFQQPETKSHNMPIRSSRPNRRASRD</sequence>
<proteinExistence type="predicted"/>
<reference evidence="2" key="1">
    <citation type="submission" date="2022-01" db="EMBL/GenBank/DDBJ databases">
        <title>Comparative genomics reveals a dynamic genome evolution in the ectomycorrhizal milk-cap (Lactarius) mushrooms.</title>
        <authorList>
            <consortium name="DOE Joint Genome Institute"/>
            <person name="Lebreton A."/>
            <person name="Tang N."/>
            <person name="Kuo A."/>
            <person name="LaButti K."/>
            <person name="Drula E."/>
            <person name="Barry K."/>
            <person name="Clum A."/>
            <person name="Lipzen A."/>
            <person name="Mousain D."/>
            <person name="Ng V."/>
            <person name="Wang R."/>
            <person name="Wang X."/>
            <person name="Dai Y."/>
            <person name="Henrissat B."/>
            <person name="Grigoriev I.V."/>
            <person name="Guerin-Laguette A."/>
            <person name="Yu F."/>
            <person name="Martin F.M."/>
        </authorList>
    </citation>
    <scope>NUCLEOTIDE SEQUENCE</scope>
    <source>
        <strain evidence="2">QP</strain>
    </source>
</reference>
<gene>
    <name evidence="2" type="ORF">EDB92DRAFT_2106209</name>
</gene>